<dbReference type="EMBL" id="SMMG02000004">
    <property type="protein sequence ID" value="KAA3477594.1"/>
    <property type="molecule type" value="Genomic_DNA"/>
</dbReference>
<evidence type="ECO:0000313" key="3">
    <source>
        <dbReference type="Proteomes" id="UP000325315"/>
    </source>
</evidence>
<proteinExistence type="predicted"/>
<protein>
    <submittedName>
        <fullName evidence="2">Reverse transcriptase</fullName>
    </submittedName>
</protein>
<gene>
    <name evidence="2" type="ORF">EPI10_011473</name>
</gene>
<dbReference type="Pfam" id="PF00078">
    <property type="entry name" value="RVT_1"/>
    <property type="match status" value="1"/>
</dbReference>
<keyword evidence="2" id="KW-0695">RNA-directed DNA polymerase</keyword>
<accession>A0A5B6W8I7</accession>
<dbReference type="GO" id="GO:0003964">
    <property type="term" value="F:RNA-directed DNA polymerase activity"/>
    <property type="evidence" value="ECO:0007669"/>
    <property type="project" value="UniProtKB-KW"/>
</dbReference>
<dbReference type="Proteomes" id="UP000325315">
    <property type="component" value="Unassembled WGS sequence"/>
</dbReference>
<evidence type="ECO:0000313" key="2">
    <source>
        <dbReference type="EMBL" id="KAA3477594.1"/>
    </source>
</evidence>
<dbReference type="InterPro" id="IPR000477">
    <property type="entry name" value="RT_dom"/>
</dbReference>
<reference evidence="2" key="1">
    <citation type="submission" date="2019-08" db="EMBL/GenBank/DDBJ databases">
        <authorList>
            <person name="Liu F."/>
        </authorList>
    </citation>
    <scope>NUCLEOTIDE SEQUENCE [LARGE SCALE GENOMIC DNA]</scope>
    <source>
        <strain evidence="2">PA1801</strain>
        <tissue evidence="2">Leaf</tissue>
    </source>
</reference>
<keyword evidence="2" id="KW-0548">Nucleotidyltransferase</keyword>
<keyword evidence="2" id="KW-0808">Transferase</keyword>
<name>A0A5B6W8I7_9ROSI</name>
<organism evidence="2 3">
    <name type="scientific">Gossypium australe</name>
    <dbReference type="NCBI Taxonomy" id="47621"/>
    <lineage>
        <taxon>Eukaryota</taxon>
        <taxon>Viridiplantae</taxon>
        <taxon>Streptophyta</taxon>
        <taxon>Embryophyta</taxon>
        <taxon>Tracheophyta</taxon>
        <taxon>Spermatophyta</taxon>
        <taxon>Magnoliopsida</taxon>
        <taxon>eudicotyledons</taxon>
        <taxon>Gunneridae</taxon>
        <taxon>Pentapetalae</taxon>
        <taxon>rosids</taxon>
        <taxon>malvids</taxon>
        <taxon>Malvales</taxon>
        <taxon>Malvaceae</taxon>
        <taxon>Malvoideae</taxon>
        <taxon>Gossypium</taxon>
    </lineage>
</organism>
<sequence>MPLKIGKDVTNIVLIPKIVQPTNLPNFRPIRLCIVLYNAIFKTVANCFQKVLECCIDKAQRAFVLNRLISDNVLIAYEILHAFKQKRRGRKETLALKIDMSKAYDCVEWSFPKDMVLTMGFASSWVEFLIHCLKTVTYSIVVNAKGLSTLMPEREGLIEGAKVSMSGLKISHLFADDSILFGEASKKGHMCFRVRNSVMHVLNVRNYTNLEKYLGLPNVIGRGKK</sequence>
<dbReference type="PANTHER" id="PTHR46890">
    <property type="entry name" value="NON-LTR RETROLELEMENT REVERSE TRANSCRIPTASE-LIKE PROTEIN-RELATED"/>
    <property type="match status" value="1"/>
</dbReference>
<dbReference type="PANTHER" id="PTHR46890:SF48">
    <property type="entry name" value="RNA-DIRECTED DNA POLYMERASE"/>
    <property type="match status" value="1"/>
</dbReference>
<evidence type="ECO:0000259" key="1">
    <source>
        <dbReference type="Pfam" id="PF00078"/>
    </source>
</evidence>
<feature type="domain" description="Reverse transcriptase" evidence="1">
    <location>
        <begin position="25"/>
        <end position="164"/>
    </location>
</feature>
<dbReference type="AlphaFoldDB" id="A0A5B6W8I7"/>
<comment type="caution">
    <text evidence="2">The sequence shown here is derived from an EMBL/GenBank/DDBJ whole genome shotgun (WGS) entry which is preliminary data.</text>
</comment>
<keyword evidence="3" id="KW-1185">Reference proteome</keyword>
<dbReference type="InterPro" id="IPR052343">
    <property type="entry name" value="Retrotransposon-Effector_Assoc"/>
</dbReference>